<dbReference type="EMBL" id="LR796683">
    <property type="protein sequence ID" value="CAB4158578.1"/>
    <property type="molecule type" value="Genomic_DNA"/>
</dbReference>
<organism evidence="1">
    <name type="scientific">uncultured Caudovirales phage</name>
    <dbReference type="NCBI Taxonomy" id="2100421"/>
    <lineage>
        <taxon>Viruses</taxon>
        <taxon>Duplodnaviria</taxon>
        <taxon>Heunggongvirae</taxon>
        <taxon>Uroviricota</taxon>
        <taxon>Caudoviricetes</taxon>
        <taxon>Peduoviridae</taxon>
        <taxon>Maltschvirus</taxon>
        <taxon>Maltschvirus maltsch</taxon>
    </lineage>
</organism>
<evidence type="ECO:0000313" key="1">
    <source>
        <dbReference type="EMBL" id="CAB4158578.1"/>
    </source>
</evidence>
<reference evidence="1" key="1">
    <citation type="submission" date="2020-04" db="EMBL/GenBank/DDBJ databases">
        <authorList>
            <person name="Chiriac C."/>
            <person name="Salcher M."/>
            <person name="Ghai R."/>
            <person name="Kavagutti S V."/>
        </authorList>
    </citation>
    <scope>NUCLEOTIDE SEQUENCE</scope>
</reference>
<dbReference type="GO" id="GO:0001897">
    <property type="term" value="P:symbiont-mediated cytolysis of host cell"/>
    <property type="evidence" value="ECO:0007669"/>
    <property type="project" value="UniProtKB-ARBA"/>
</dbReference>
<name>A0A6J5NNL6_9CAUD</name>
<sequence length="148" mass="16875">MKAVLTRANTVASFAIRARVWQSWSHGVIVDSPTYAVDSTFKLNGVRRRPLHEALHGATATRFLHLPLDREAEARDFYLGQINTDYDLHCIVGFATGDRDWRDDTSWFCWELIAAAVERGSDYRFDNLSRVTPRDLIRAERVLIGLPA</sequence>
<gene>
    <name evidence="1" type="ORF">UFOVP708_11</name>
</gene>
<dbReference type="InterPro" id="IPR038765">
    <property type="entry name" value="Papain-like_cys_pep_sf"/>
</dbReference>
<proteinExistence type="predicted"/>
<accession>A0A6J5NNL6</accession>
<dbReference type="Gene3D" id="3.90.1720.10">
    <property type="entry name" value="endopeptidase domain like (from Nostoc punctiforme)"/>
    <property type="match status" value="1"/>
</dbReference>
<dbReference type="SUPFAM" id="SSF54001">
    <property type="entry name" value="Cysteine proteinases"/>
    <property type="match status" value="1"/>
</dbReference>
<protein>
    <submittedName>
        <fullName evidence="1">Uncharacterized protein</fullName>
    </submittedName>
</protein>